<dbReference type="Pfam" id="PF14559">
    <property type="entry name" value="TPR_19"/>
    <property type="match status" value="1"/>
</dbReference>
<dbReference type="PROSITE" id="PS50817">
    <property type="entry name" value="INTEIN_N_TER"/>
    <property type="match status" value="1"/>
</dbReference>
<evidence type="ECO:0000256" key="3">
    <source>
        <dbReference type="ARBA" id="ARBA00022803"/>
    </source>
</evidence>
<keyword evidence="3 6" id="KW-0802">TPR repeat</keyword>
<dbReference type="AlphaFoldDB" id="A0AAD7XRB8"/>
<dbReference type="InterPro" id="IPR006141">
    <property type="entry name" value="Intein_N"/>
</dbReference>
<dbReference type="Pfam" id="PF13181">
    <property type="entry name" value="TPR_8"/>
    <property type="match status" value="1"/>
</dbReference>
<dbReference type="InterPro" id="IPR019734">
    <property type="entry name" value="TPR_rpt"/>
</dbReference>
<sequence length="801" mass="90164">MTNATFVCERAHAELRSAESLEAVAACYLRQGAPKRAYSILQGSATTPHGRYLLAVACIKLEKPHEAEAALLPDRHLRTAGPEVVEHVPHGAAGLYALGVACQRTHRREHAIEYFKLSLREDPLMWVSFEALCSLGAAVDVDAFFGGGAVDDDGAVANNGSWFEGDEEPAAAAPKKLFDTPVESVARAMCFDSVADESPPTKVVVASPSYNNINNNNTNTNVVRSDESSVEKPPSKIQRRVALLDDLAKNLLVVLRRLAVAREAMSRNRCDDALRALHAVPARHFETGWVLNAVGRAHLESADYDAAVAAFRRMERAEPHRMQGLELLSTALWHLKDDVDLCYLARRCVDFDPRAPEPWCAAGNCLSLQKEHDSAIRCFQRAIAVDPRFAYAYTLCGHEYVANEDFEKAVAMYRHAMRVDDRHYNAWYGLGAIYYRQEKYELAEYHFERALALNPQSSVLHCFSEDHQLLTNRGFLFLDEVIARRRRREKEDDLLFATYDPKTQHILYARPRAVVVNSKKKKTRMIEFDDDSSSVSLLVTPEHEMYARRKDDASFKKLKAIDLLGQESITMLACAPKNGRRRVRVGGSKNRKLFASTPRRRDELCLQLFNAGYAAHSTLLDDGTTWCVSYDDHATPELGATRVRQVLNYSGRTWCATMDHGFVVARRVFKDRTSVPLIQGNCYLGMTLHANKKCDDALAHLERAAAMEPKNPQARFQCANVLMSMDRYDQALEELKAVCDHAPREASVHFLMGKICKRLGKLEDAMMHFTFALDLEPKDNNLIKSAIDRLEEPDIDEDEKF</sequence>
<dbReference type="GO" id="GO:0051301">
    <property type="term" value="P:cell division"/>
    <property type="evidence" value="ECO:0007669"/>
    <property type="project" value="TreeGrafter"/>
</dbReference>
<name>A0AAD7XRB8_9STRA</name>
<dbReference type="InterPro" id="IPR011990">
    <property type="entry name" value="TPR-like_helical_dom_sf"/>
</dbReference>
<evidence type="ECO:0000256" key="4">
    <source>
        <dbReference type="ARBA" id="ARBA00023242"/>
    </source>
</evidence>
<evidence type="ECO:0000313" key="7">
    <source>
        <dbReference type="EMBL" id="KAJ8612873.1"/>
    </source>
</evidence>
<keyword evidence="8" id="KW-1185">Reference proteome</keyword>
<evidence type="ECO:0000256" key="5">
    <source>
        <dbReference type="ARBA" id="ARBA00038210"/>
    </source>
</evidence>
<evidence type="ECO:0000313" key="8">
    <source>
        <dbReference type="Proteomes" id="UP001230188"/>
    </source>
</evidence>
<comment type="caution">
    <text evidence="7">The sequence shown here is derived from an EMBL/GenBank/DDBJ whole genome shotgun (WGS) entry which is preliminary data.</text>
</comment>
<evidence type="ECO:0000256" key="1">
    <source>
        <dbReference type="ARBA" id="ARBA00004123"/>
    </source>
</evidence>
<feature type="repeat" description="TPR" evidence="6">
    <location>
        <begin position="390"/>
        <end position="423"/>
    </location>
</feature>
<feature type="repeat" description="TPR" evidence="6">
    <location>
        <begin position="424"/>
        <end position="457"/>
    </location>
</feature>
<accession>A0AAD7XRB8</accession>
<dbReference type="GO" id="GO:0016567">
    <property type="term" value="P:protein ubiquitination"/>
    <property type="evidence" value="ECO:0007669"/>
    <property type="project" value="TreeGrafter"/>
</dbReference>
<dbReference type="GO" id="GO:0005680">
    <property type="term" value="C:anaphase-promoting complex"/>
    <property type="evidence" value="ECO:0007669"/>
    <property type="project" value="TreeGrafter"/>
</dbReference>
<feature type="repeat" description="TPR" evidence="6">
    <location>
        <begin position="356"/>
        <end position="389"/>
    </location>
</feature>
<organism evidence="7 8">
    <name type="scientific">Chrysophaeum taylorii</name>
    <dbReference type="NCBI Taxonomy" id="2483200"/>
    <lineage>
        <taxon>Eukaryota</taxon>
        <taxon>Sar</taxon>
        <taxon>Stramenopiles</taxon>
        <taxon>Ochrophyta</taxon>
        <taxon>Pelagophyceae</taxon>
        <taxon>Pelagomonadales</taxon>
        <taxon>Pelagomonadaceae</taxon>
        <taxon>Chrysophaeum</taxon>
    </lineage>
</organism>
<keyword evidence="2" id="KW-0677">Repeat</keyword>
<dbReference type="FunFam" id="1.25.40.10:FF:000018">
    <property type="entry name" value="Cell division cycle protein 27 homolog B"/>
    <property type="match status" value="1"/>
</dbReference>
<comment type="similarity">
    <text evidence="5">Belongs to the APC3/CDC27 family.</text>
</comment>
<dbReference type="Pfam" id="PF12895">
    <property type="entry name" value="ANAPC3"/>
    <property type="match status" value="1"/>
</dbReference>
<dbReference type="Proteomes" id="UP001230188">
    <property type="component" value="Unassembled WGS sequence"/>
</dbReference>
<comment type="subcellular location">
    <subcellularLocation>
        <location evidence="1">Nucleus</location>
    </subcellularLocation>
</comment>
<dbReference type="GO" id="GO:0031145">
    <property type="term" value="P:anaphase-promoting complex-dependent catabolic process"/>
    <property type="evidence" value="ECO:0007669"/>
    <property type="project" value="TreeGrafter"/>
</dbReference>
<dbReference type="Gene3D" id="1.25.40.10">
    <property type="entry name" value="Tetratricopeptide repeat domain"/>
    <property type="match status" value="4"/>
</dbReference>
<feature type="repeat" description="TPR" evidence="6">
    <location>
        <begin position="746"/>
        <end position="779"/>
    </location>
</feature>
<dbReference type="EMBL" id="JAQMWT010000040">
    <property type="protein sequence ID" value="KAJ8612873.1"/>
    <property type="molecule type" value="Genomic_DNA"/>
</dbReference>
<dbReference type="PANTHER" id="PTHR12558">
    <property type="entry name" value="CELL DIVISION CYCLE 16,23,27"/>
    <property type="match status" value="1"/>
</dbReference>
<feature type="repeat" description="TPR" evidence="6">
    <location>
        <begin position="288"/>
        <end position="321"/>
    </location>
</feature>
<dbReference type="PANTHER" id="PTHR12558:SF13">
    <property type="entry name" value="CELL DIVISION CYCLE PROTEIN 27 HOMOLOG"/>
    <property type="match status" value="1"/>
</dbReference>
<evidence type="ECO:0000256" key="2">
    <source>
        <dbReference type="ARBA" id="ARBA00022737"/>
    </source>
</evidence>
<reference evidence="7" key="1">
    <citation type="submission" date="2023-01" db="EMBL/GenBank/DDBJ databases">
        <title>Metagenome sequencing of chrysophaentin producing Chrysophaeum taylorii.</title>
        <authorList>
            <person name="Davison J."/>
            <person name="Bewley C."/>
        </authorList>
    </citation>
    <scope>NUCLEOTIDE SEQUENCE</scope>
    <source>
        <strain evidence="7">NIES-1699</strain>
    </source>
</reference>
<dbReference type="PROSITE" id="PS50005">
    <property type="entry name" value="TPR"/>
    <property type="match status" value="5"/>
</dbReference>
<dbReference type="SMART" id="SM00028">
    <property type="entry name" value="TPR"/>
    <property type="match status" value="8"/>
</dbReference>
<protein>
    <submittedName>
        <fullName evidence="7">Uncharacterized protein</fullName>
    </submittedName>
</protein>
<keyword evidence="4" id="KW-0539">Nucleus</keyword>
<proteinExistence type="inferred from homology"/>
<dbReference type="PROSITE" id="PS50293">
    <property type="entry name" value="TPR_REGION"/>
    <property type="match status" value="1"/>
</dbReference>
<gene>
    <name evidence="7" type="ORF">CTAYLR_002059</name>
</gene>
<dbReference type="GO" id="GO:0007091">
    <property type="term" value="P:metaphase/anaphase transition of mitotic cell cycle"/>
    <property type="evidence" value="ECO:0007669"/>
    <property type="project" value="TreeGrafter"/>
</dbReference>
<dbReference type="GO" id="GO:0016539">
    <property type="term" value="P:intein-mediated protein splicing"/>
    <property type="evidence" value="ECO:0007669"/>
    <property type="project" value="InterPro"/>
</dbReference>
<dbReference type="SUPFAM" id="SSF48452">
    <property type="entry name" value="TPR-like"/>
    <property type="match status" value="2"/>
</dbReference>
<dbReference type="GO" id="GO:0005737">
    <property type="term" value="C:cytoplasm"/>
    <property type="evidence" value="ECO:0007669"/>
    <property type="project" value="TreeGrafter"/>
</dbReference>
<evidence type="ECO:0000256" key="6">
    <source>
        <dbReference type="PROSITE-ProRule" id="PRU00339"/>
    </source>
</evidence>
<dbReference type="Pfam" id="PF13432">
    <property type="entry name" value="TPR_16"/>
    <property type="match status" value="2"/>
</dbReference>